<accession>A0A4V3DXL6</accession>
<keyword evidence="2" id="KW-0732">Signal</keyword>
<feature type="chain" id="PRO_5020439000" evidence="2">
    <location>
        <begin position="22"/>
        <end position="98"/>
    </location>
</feature>
<keyword evidence="4" id="KW-1185">Reference proteome</keyword>
<feature type="compositionally biased region" description="Basic and acidic residues" evidence="1">
    <location>
        <begin position="77"/>
        <end position="90"/>
    </location>
</feature>
<feature type="region of interest" description="Disordered" evidence="1">
    <location>
        <begin position="24"/>
        <end position="98"/>
    </location>
</feature>
<dbReference type="AlphaFoldDB" id="A0A4V3DXL6"/>
<dbReference type="Proteomes" id="UP000295122">
    <property type="component" value="Unassembled WGS sequence"/>
</dbReference>
<evidence type="ECO:0000313" key="4">
    <source>
        <dbReference type="Proteomes" id="UP000295122"/>
    </source>
</evidence>
<dbReference type="EMBL" id="SNZR01000014">
    <property type="protein sequence ID" value="TDR89249.1"/>
    <property type="molecule type" value="Genomic_DNA"/>
</dbReference>
<feature type="compositionally biased region" description="Low complexity" evidence="1">
    <location>
        <begin position="38"/>
        <end position="51"/>
    </location>
</feature>
<name>A0A4V3DXL6_9HYPH</name>
<gene>
    <name evidence="3" type="ORF">EV668_3739</name>
</gene>
<organism evidence="3 4">
    <name type="scientific">Enterovirga rhinocerotis</name>
    <dbReference type="NCBI Taxonomy" id="1339210"/>
    <lineage>
        <taxon>Bacteria</taxon>
        <taxon>Pseudomonadati</taxon>
        <taxon>Pseudomonadota</taxon>
        <taxon>Alphaproteobacteria</taxon>
        <taxon>Hyphomicrobiales</taxon>
        <taxon>Methylobacteriaceae</taxon>
        <taxon>Enterovirga</taxon>
    </lineage>
</organism>
<feature type="signal peptide" evidence="2">
    <location>
        <begin position="1"/>
        <end position="21"/>
    </location>
</feature>
<evidence type="ECO:0000256" key="2">
    <source>
        <dbReference type="SAM" id="SignalP"/>
    </source>
</evidence>
<evidence type="ECO:0000313" key="3">
    <source>
        <dbReference type="EMBL" id="TDR89249.1"/>
    </source>
</evidence>
<sequence>MKRIIASLGLAGWILSGAALAQPASNPDTVIRGGGIPPVGDAPPATAGAADRTGSIAETGRRKPPGAPLGEGSGTRPDLDRKSQEIDRRIRTGICRGC</sequence>
<dbReference type="RefSeq" id="WP_133772823.1">
    <property type="nucleotide sequence ID" value="NZ_SNZR01000014.1"/>
</dbReference>
<proteinExistence type="predicted"/>
<protein>
    <submittedName>
        <fullName evidence="3">Uncharacterized protein</fullName>
    </submittedName>
</protein>
<comment type="caution">
    <text evidence="3">The sequence shown here is derived from an EMBL/GenBank/DDBJ whole genome shotgun (WGS) entry which is preliminary data.</text>
</comment>
<reference evidence="3 4" key="1">
    <citation type="submission" date="2019-03" db="EMBL/GenBank/DDBJ databases">
        <title>Genomic Encyclopedia of Type Strains, Phase IV (KMG-IV): sequencing the most valuable type-strain genomes for metagenomic binning, comparative biology and taxonomic classification.</title>
        <authorList>
            <person name="Goeker M."/>
        </authorList>
    </citation>
    <scope>NUCLEOTIDE SEQUENCE [LARGE SCALE GENOMIC DNA]</scope>
    <source>
        <strain evidence="3 4">DSM 25903</strain>
    </source>
</reference>
<dbReference type="OrthoDB" id="8003191at2"/>
<evidence type="ECO:0000256" key="1">
    <source>
        <dbReference type="SAM" id="MobiDB-lite"/>
    </source>
</evidence>